<sequence length="461" mass="46149">MIVAALRGLVAARASWWAPALVSALVSTMIGVCLVQAVGTDVSAPRIQEVLRREGLSSDYVSSVGTGIAMMIVPMAVIVLATVSSAAVGTLTLDLARWRLAGASGPLLAVLVMGQLCLVALAGGAVGAAITVTVGGRLAELLNQAILPQLAGLTVMPTPSALWGALLLPPATALAAGLLPAIRGARVPALRAVRRDEEFVGRVGLRRLAAAVTGLVALLAVAVPVYRRPPGAEDGAALSAGLGLAVLVLVVAAMGARVLVPVGVSVIAWILPGWGAVWALARDGAVARARVSGSTVVALACGAGILGAITGMARTSEAIARALGSQEEYNLVDTYIICGLVGLLSAVGGACVLALGAADRRREVALLRTAGMTPRQILGAAVAEAVMLAGAATLIGFVATALSTGLITRAAASGGLPVRFVVPVAELAVAAVVTFTVIALALTIPARRALRSPVRSSLAVE</sequence>
<evidence type="ECO:0000256" key="1">
    <source>
        <dbReference type="ARBA" id="ARBA00004651"/>
    </source>
</evidence>
<comment type="caution">
    <text evidence="8">The sequence shown here is derived from an EMBL/GenBank/DDBJ whole genome shotgun (WGS) entry which is preliminary data.</text>
</comment>
<feature type="transmembrane region" description="Helical" evidence="6">
    <location>
        <begin position="107"/>
        <end position="134"/>
    </location>
</feature>
<keyword evidence="9" id="KW-1185">Reference proteome</keyword>
<gene>
    <name evidence="8" type="ORF">JOF44_003341</name>
</gene>
<accession>A0ABS4YNU3</accession>
<feature type="transmembrane region" description="Helical" evidence="6">
    <location>
        <begin position="16"/>
        <end position="39"/>
    </location>
</feature>
<dbReference type="PANTHER" id="PTHR30287:SF2">
    <property type="entry name" value="BLL1001 PROTEIN"/>
    <property type="match status" value="1"/>
</dbReference>
<keyword evidence="5 6" id="KW-0472">Membrane</keyword>
<evidence type="ECO:0000256" key="6">
    <source>
        <dbReference type="SAM" id="Phobius"/>
    </source>
</evidence>
<feature type="transmembrane region" description="Helical" evidence="6">
    <location>
        <begin position="377"/>
        <end position="400"/>
    </location>
</feature>
<reference evidence="8 9" key="1">
    <citation type="submission" date="2021-03" db="EMBL/GenBank/DDBJ databases">
        <title>Sequencing the genomes of 1000 actinobacteria strains.</title>
        <authorList>
            <person name="Klenk H.-P."/>
        </authorList>
    </citation>
    <scope>NUCLEOTIDE SEQUENCE [LARGE SCALE GENOMIC DNA]</scope>
    <source>
        <strain evidence="8 9">DSM 14564</strain>
    </source>
</reference>
<feature type="transmembrane region" description="Helical" evidence="6">
    <location>
        <begin position="238"/>
        <end position="256"/>
    </location>
</feature>
<evidence type="ECO:0000256" key="3">
    <source>
        <dbReference type="ARBA" id="ARBA00022692"/>
    </source>
</evidence>
<feature type="transmembrane region" description="Helical" evidence="6">
    <location>
        <begin position="293"/>
        <end position="314"/>
    </location>
</feature>
<evidence type="ECO:0000259" key="7">
    <source>
        <dbReference type="Pfam" id="PF02687"/>
    </source>
</evidence>
<feature type="transmembrane region" description="Helical" evidence="6">
    <location>
        <begin position="334"/>
        <end position="356"/>
    </location>
</feature>
<dbReference type="InterPro" id="IPR003838">
    <property type="entry name" value="ABC3_permease_C"/>
</dbReference>
<feature type="transmembrane region" description="Helical" evidence="6">
    <location>
        <begin position="60"/>
        <end position="87"/>
    </location>
</feature>
<keyword evidence="2" id="KW-1003">Cell membrane</keyword>
<feature type="transmembrane region" description="Helical" evidence="6">
    <location>
        <begin position="208"/>
        <end position="226"/>
    </location>
</feature>
<dbReference type="InterPro" id="IPR038766">
    <property type="entry name" value="Membrane_comp_ABC_pdt"/>
</dbReference>
<evidence type="ECO:0000313" key="9">
    <source>
        <dbReference type="Proteomes" id="UP000698222"/>
    </source>
</evidence>
<keyword evidence="4 6" id="KW-1133">Transmembrane helix</keyword>
<dbReference type="Pfam" id="PF02687">
    <property type="entry name" value="FtsX"/>
    <property type="match status" value="1"/>
</dbReference>
<feature type="transmembrane region" description="Helical" evidence="6">
    <location>
        <begin position="262"/>
        <end position="281"/>
    </location>
</feature>
<organism evidence="8 9">
    <name type="scientific">Brachybacterium fresconis</name>
    <dbReference type="NCBI Taxonomy" id="173363"/>
    <lineage>
        <taxon>Bacteria</taxon>
        <taxon>Bacillati</taxon>
        <taxon>Actinomycetota</taxon>
        <taxon>Actinomycetes</taxon>
        <taxon>Micrococcales</taxon>
        <taxon>Dermabacteraceae</taxon>
        <taxon>Brachybacterium</taxon>
    </lineage>
</organism>
<evidence type="ECO:0000256" key="2">
    <source>
        <dbReference type="ARBA" id="ARBA00022475"/>
    </source>
</evidence>
<dbReference type="PANTHER" id="PTHR30287">
    <property type="entry name" value="MEMBRANE COMPONENT OF PREDICTED ABC SUPERFAMILY METABOLITE UPTAKE TRANSPORTER"/>
    <property type="match status" value="1"/>
</dbReference>
<evidence type="ECO:0000313" key="8">
    <source>
        <dbReference type="EMBL" id="MBP2410438.1"/>
    </source>
</evidence>
<feature type="transmembrane region" description="Helical" evidence="6">
    <location>
        <begin position="420"/>
        <end position="442"/>
    </location>
</feature>
<dbReference type="Proteomes" id="UP000698222">
    <property type="component" value="Unassembled WGS sequence"/>
</dbReference>
<dbReference type="RefSeq" id="WP_209894060.1">
    <property type="nucleotide sequence ID" value="NZ_BAAAJV010000008.1"/>
</dbReference>
<dbReference type="EMBL" id="JAGIOC010000001">
    <property type="protein sequence ID" value="MBP2410438.1"/>
    <property type="molecule type" value="Genomic_DNA"/>
</dbReference>
<keyword evidence="3 6" id="KW-0812">Transmembrane</keyword>
<evidence type="ECO:0000256" key="5">
    <source>
        <dbReference type="ARBA" id="ARBA00023136"/>
    </source>
</evidence>
<name>A0ABS4YNU3_9MICO</name>
<comment type="subcellular location">
    <subcellularLocation>
        <location evidence="1">Cell membrane</location>
        <topology evidence="1">Multi-pass membrane protein</topology>
    </subcellularLocation>
</comment>
<evidence type="ECO:0000256" key="4">
    <source>
        <dbReference type="ARBA" id="ARBA00022989"/>
    </source>
</evidence>
<protein>
    <submittedName>
        <fullName evidence="8">ABC transport system permease protein</fullName>
    </submittedName>
</protein>
<proteinExistence type="predicted"/>
<feature type="domain" description="ABC3 transporter permease C-terminal" evidence="7">
    <location>
        <begin position="336"/>
        <end position="453"/>
    </location>
</feature>